<dbReference type="AlphaFoldDB" id="A0A1G9H8Z8"/>
<accession>A0A1G9H8Z8</accession>
<sequence length="161" mass="18151">MSKTVSKLPDSPLDLEEVIRMDETYEYCLFSDANEVVAILILGNEKAHALGYDEEAGGWVVVQSEPIESQAEGHERIEDAIDDWAVSNYGDELASGELEMVTPGQRKKNHRPKAVEEGFELEYDCPECDFYKTGLTAAPQEFLNHLRNEHDYSSEEAHDVL</sequence>
<dbReference type="OrthoDB" id="322296at2157"/>
<dbReference type="EMBL" id="FNFE01000011">
    <property type="protein sequence ID" value="SDL09372.1"/>
    <property type="molecule type" value="Genomic_DNA"/>
</dbReference>
<name>A0A1G9H8Z8_9EURY</name>
<organism evidence="2 3">
    <name type="scientific">Natronorubrum texcoconense</name>
    <dbReference type="NCBI Taxonomy" id="1095776"/>
    <lineage>
        <taxon>Archaea</taxon>
        <taxon>Methanobacteriati</taxon>
        <taxon>Methanobacteriota</taxon>
        <taxon>Stenosarchaea group</taxon>
        <taxon>Halobacteria</taxon>
        <taxon>Halobacteriales</taxon>
        <taxon>Natrialbaceae</taxon>
        <taxon>Natronorubrum</taxon>
    </lineage>
</organism>
<proteinExistence type="predicted"/>
<evidence type="ECO:0000313" key="2">
    <source>
        <dbReference type="EMBL" id="SDL09372.1"/>
    </source>
</evidence>
<dbReference type="RefSeq" id="WP_090312430.1">
    <property type="nucleotide sequence ID" value="NZ_FNFE01000011.1"/>
</dbReference>
<reference evidence="3" key="1">
    <citation type="submission" date="2016-10" db="EMBL/GenBank/DDBJ databases">
        <authorList>
            <person name="Varghese N."/>
            <person name="Submissions S."/>
        </authorList>
    </citation>
    <scope>NUCLEOTIDE SEQUENCE [LARGE SCALE GENOMIC DNA]</scope>
    <source>
        <strain evidence="3">B4,CECT 8067,JCM 17497</strain>
    </source>
</reference>
<dbReference type="InterPro" id="IPR058270">
    <property type="entry name" value="DUF7964"/>
</dbReference>
<keyword evidence="3" id="KW-1185">Reference proteome</keyword>
<dbReference type="Pfam" id="PF25912">
    <property type="entry name" value="DUF7964"/>
    <property type="match status" value="1"/>
</dbReference>
<evidence type="ECO:0000313" key="3">
    <source>
        <dbReference type="Proteomes" id="UP000198882"/>
    </source>
</evidence>
<feature type="domain" description="DUF7964" evidence="1">
    <location>
        <begin position="5"/>
        <end position="84"/>
    </location>
</feature>
<gene>
    <name evidence="2" type="ORF">SAMN04515672_0151</name>
</gene>
<protein>
    <recommendedName>
        <fullName evidence="1">DUF7964 domain-containing protein</fullName>
    </recommendedName>
</protein>
<dbReference type="STRING" id="1095776.SAMN04515672_0151"/>
<evidence type="ECO:0000259" key="1">
    <source>
        <dbReference type="Pfam" id="PF25912"/>
    </source>
</evidence>
<dbReference type="Proteomes" id="UP000198882">
    <property type="component" value="Unassembled WGS sequence"/>
</dbReference>